<keyword evidence="3" id="KW-1185">Reference proteome</keyword>
<dbReference type="Gene3D" id="2.60.20.10">
    <property type="entry name" value="Crystallins"/>
    <property type="match status" value="1"/>
</dbReference>
<gene>
    <name evidence="2" type="ORF">BT63DRAFT_444081</name>
</gene>
<dbReference type="AlphaFoldDB" id="A0A6A6TX02"/>
<dbReference type="EMBL" id="MU004243">
    <property type="protein sequence ID" value="KAF2664342.1"/>
    <property type="molecule type" value="Genomic_DNA"/>
</dbReference>
<evidence type="ECO:0000313" key="3">
    <source>
        <dbReference type="Proteomes" id="UP000799302"/>
    </source>
</evidence>
<proteinExistence type="predicted"/>
<dbReference type="Proteomes" id="UP000799302">
    <property type="component" value="Unassembled WGS sequence"/>
</dbReference>
<reference evidence="2" key="1">
    <citation type="journal article" date="2020" name="Stud. Mycol.">
        <title>101 Dothideomycetes genomes: a test case for predicting lifestyles and emergence of pathogens.</title>
        <authorList>
            <person name="Haridas S."/>
            <person name="Albert R."/>
            <person name="Binder M."/>
            <person name="Bloem J."/>
            <person name="Labutti K."/>
            <person name="Salamov A."/>
            <person name="Andreopoulos B."/>
            <person name="Baker S."/>
            <person name="Barry K."/>
            <person name="Bills G."/>
            <person name="Bluhm B."/>
            <person name="Cannon C."/>
            <person name="Castanera R."/>
            <person name="Culley D."/>
            <person name="Daum C."/>
            <person name="Ezra D."/>
            <person name="Gonzalez J."/>
            <person name="Henrissat B."/>
            <person name="Kuo A."/>
            <person name="Liang C."/>
            <person name="Lipzen A."/>
            <person name="Lutzoni F."/>
            <person name="Magnuson J."/>
            <person name="Mondo S."/>
            <person name="Nolan M."/>
            <person name="Ohm R."/>
            <person name="Pangilinan J."/>
            <person name="Park H.-J."/>
            <person name="Ramirez L."/>
            <person name="Alfaro M."/>
            <person name="Sun H."/>
            <person name="Tritt A."/>
            <person name="Yoshinaga Y."/>
            <person name="Zwiers L.-H."/>
            <person name="Turgeon B."/>
            <person name="Goodwin S."/>
            <person name="Spatafora J."/>
            <person name="Crous P."/>
            <person name="Grigoriev I."/>
        </authorList>
    </citation>
    <scope>NUCLEOTIDE SEQUENCE</scope>
    <source>
        <strain evidence="2">CBS 115976</strain>
    </source>
</reference>
<organism evidence="2 3">
    <name type="scientific">Microthyrium microscopicum</name>
    <dbReference type="NCBI Taxonomy" id="703497"/>
    <lineage>
        <taxon>Eukaryota</taxon>
        <taxon>Fungi</taxon>
        <taxon>Dikarya</taxon>
        <taxon>Ascomycota</taxon>
        <taxon>Pezizomycotina</taxon>
        <taxon>Dothideomycetes</taxon>
        <taxon>Dothideomycetes incertae sedis</taxon>
        <taxon>Microthyriales</taxon>
        <taxon>Microthyriaceae</taxon>
        <taxon>Microthyrium</taxon>
    </lineage>
</organism>
<keyword evidence="1" id="KW-0732">Signal</keyword>
<accession>A0A6A6TX02</accession>
<evidence type="ECO:0008006" key="4">
    <source>
        <dbReference type="Google" id="ProtNLM"/>
    </source>
</evidence>
<evidence type="ECO:0000256" key="1">
    <source>
        <dbReference type="SAM" id="SignalP"/>
    </source>
</evidence>
<feature type="signal peptide" evidence="1">
    <location>
        <begin position="1"/>
        <end position="17"/>
    </location>
</feature>
<protein>
    <recommendedName>
        <fullName evidence="4">Beta/gamma crystallin 'Greek key' domain-containing protein</fullName>
    </recommendedName>
</protein>
<dbReference type="OrthoDB" id="2910287at2759"/>
<feature type="chain" id="PRO_5025400084" description="Beta/gamma crystallin 'Greek key' domain-containing protein" evidence="1">
    <location>
        <begin position="18"/>
        <end position="115"/>
    </location>
</feature>
<sequence length="115" mass="12492">MHYSTILIALAASVASAAPTGATTAAKDQELIQLWQDQKFLGLKFTGSGVVDKCFNLPGDFTNNVSSAKAKPGFRCTIWVKKDCKDTGFSFDEAGNKVLPDWIDNKSKSWKCNNA</sequence>
<name>A0A6A6TX02_9PEZI</name>
<evidence type="ECO:0000313" key="2">
    <source>
        <dbReference type="EMBL" id="KAF2664342.1"/>
    </source>
</evidence>